<evidence type="ECO:0000313" key="3">
    <source>
        <dbReference type="Proteomes" id="UP000767291"/>
    </source>
</evidence>
<dbReference type="RefSeq" id="WP_343749078.1">
    <property type="nucleotide sequence ID" value="NZ_BAAACS010000002.1"/>
</dbReference>
<keyword evidence="1" id="KW-1133">Transmembrane helix</keyword>
<evidence type="ECO:0000256" key="1">
    <source>
        <dbReference type="SAM" id="Phobius"/>
    </source>
</evidence>
<feature type="transmembrane region" description="Helical" evidence="1">
    <location>
        <begin position="89"/>
        <end position="106"/>
    </location>
</feature>
<reference evidence="2 3" key="1">
    <citation type="submission" date="2021-03" db="EMBL/GenBank/DDBJ databases">
        <title>Genomic Encyclopedia of Type Strains, Phase IV (KMG-IV): sequencing the most valuable type-strain genomes for metagenomic binning, comparative biology and taxonomic classification.</title>
        <authorList>
            <person name="Goeker M."/>
        </authorList>
    </citation>
    <scope>NUCLEOTIDE SEQUENCE [LARGE SCALE GENOMIC DNA]</scope>
    <source>
        <strain evidence="2 3">DSM 1289</strain>
    </source>
</reference>
<proteinExistence type="predicted"/>
<evidence type="ECO:0000313" key="2">
    <source>
        <dbReference type="EMBL" id="MBP1855039.1"/>
    </source>
</evidence>
<feature type="transmembrane region" description="Helical" evidence="1">
    <location>
        <begin position="112"/>
        <end position="130"/>
    </location>
</feature>
<accession>A0ABS4EAT0</accession>
<gene>
    <name evidence="2" type="ORF">J2Z43_001432</name>
</gene>
<dbReference type="EMBL" id="JAGGJX010000002">
    <property type="protein sequence ID" value="MBP1855039.1"/>
    <property type="molecule type" value="Genomic_DNA"/>
</dbReference>
<protein>
    <submittedName>
        <fullName evidence="2">1,4-dihydroxy-2-naphthoate octaprenyltransferase</fullName>
    </submittedName>
</protein>
<feature type="transmembrane region" description="Helical" evidence="1">
    <location>
        <begin position="38"/>
        <end position="57"/>
    </location>
</feature>
<keyword evidence="1" id="KW-0812">Transmembrane</keyword>
<keyword evidence="3" id="KW-1185">Reference proteome</keyword>
<organism evidence="2 3">
    <name type="scientific">Metaclostridioides mangenotii</name>
    <dbReference type="NCBI Taxonomy" id="1540"/>
    <lineage>
        <taxon>Bacteria</taxon>
        <taxon>Bacillati</taxon>
        <taxon>Bacillota</taxon>
        <taxon>Clostridia</taxon>
        <taxon>Peptostreptococcales</taxon>
        <taxon>Peptostreptococcaceae</taxon>
        <taxon>Metaclostridioides</taxon>
    </lineage>
</organism>
<sequence length="138" mass="15487">MEMIDKSVNVDYIASGRSDLIARGIVLKFPDGYTESTLFGLGCGLLSAGIVSTIGSIRMLRNPSIFEEVEINKKDERNVPIGEKTNSKVYSIFVYIEYFIVIISMLLGKREISLLFSVLVIVKLVVWMIVCNDMNKKN</sequence>
<comment type="caution">
    <text evidence="2">The sequence shown here is derived from an EMBL/GenBank/DDBJ whole genome shotgun (WGS) entry which is preliminary data.</text>
</comment>
<dbReference type="Proteomes" id="UP000767291">
    <property type="component" value="Unassembled WGS sequence"/>
</dbReference>
<name>A0ABS4EAT0_9FIRM</name>
<keyword evidence="1" id="KW-0472">Membrane</keyword>